<organism evidence="8 9">
    <name type="scientific">Marihabitans asiaticum</name>
    <dbReference type="NCBI Taxonomy" id="415218"/>
    <lineage>
        <taxon>Bacteria</taxon>
        <taxon>Bacillati</taxon>
        <taxon>Actinomycetota</taxon>
        <taxon>Actinomycetes</taxon>
        <taxon>Micrococcales</taxon>
        <taxon>Intrasporangiaceae</taxon>
        <taxon>Marihabitans</taxon>
    </lineage>
</organism>
<dbReference type="SUPFAM" id="SSF52540">
    <property type="entry name" value="P-loop containing nucleoside triphosphate hydrolases"/>
    <property type="match status" value="1"/>
</dbReference>
<dbReference type="AlphaFoldDB" id="A0A560W7V6"/>
<keyword evidence="6" id="KW-0046">Antibiotic resistance</keyword>
<dbReference type="GO" id="GO:0005886">
    <property type="term" value="C:plasma membrane"/>
    <property type="evidence" value="ECO:0007669"/>
    <property type="project" value="UniProtKB-SubCell"/>
</dbReference>
<dbReference type="GO" id="GO:0016887">
    <property type="term" value="F:ATP hydrolysis activity"/>
    <property type="evidence" value="ECO:0007669"/>
    <property type="project" value="InterPro"/>
</dbReference>
<evidence type="ECO:0000256" key="3">
    <source>
        <dbReference type="ARBA" id="ARBA00022448"/>
    </source>
</evidence>
<evidence type="ECO:0000256" key="2">
    <source>
        <dbReference type="ARBA" id="ARBA00005417"/>
    </source>
</evidence>
<sequence>MPSPPRVELDGVAVSHGPVTLLRPVHGMVEPGSCLVVRGDNGSGKTTLLRVVAGVQEASAGQVLVDGEGVDPRDPSFRARLAGLLGPSAVYRDLTVYEHLLLVDASWGGDPGTVEERIDEVLHALTIAALADRFVSELSSGQRQLADLALVLFRPGDLLVLDEPEQRLDSERRGIVADLLRRRVEAGATALVATHDPVVAEALGDAELELVVAQE</sequence>
<dbReference type="InterPro" id="IPR003439">
    <property type="entry name" value="ABC_transporter-like_ATP-bd"/>
</dbReference>
<dbReference type="PROSITE" id="PS50893">
    <property type="entry name" value="ABC_TRANSPORTER_2"/>
    <property type="match status" value="1"/>
</dbReference>
<gene>
    <name evidence="8" type="ORF">FB557_2344</name>
</gene>
<dbReference type="Proteomes" id="UP000315628">
    <property type="component" value="Unassembled WGS sequence"/>
</dbReference>
<feature type="domain" description="ABC transporter" evidence="7">
    <location>
        <begin position="7"/>
        <end position="215"/>
    </location>
</feature>
<dbReference type="InterPro" id="IPR017871">
    <property type="entry name" value="ABC_transporter-like_CS"/>
</dbReference>
<comment type="caution">
    <text evidence="8">The sequence shown here is derived from an EMBL/GenBank/DDBJ whole genome shotgun (WGS) entry which is preliminary data.</text>
</comment>
<dbReference type="Pfam" id="PF00005">
    <property type="entry name" value="ABC_tran"/>
    <property type="match status" value="1"/>
</dbReference>
<evidence type="ECO:0000313" key="9">
    <source>
        <dbReference type="Proteomes" id="UP000315628"/>
    </source>
</evidence>
<dbReference type="PANTHER" id="PTHR42711">
    <property type="entry name" value="ABC TRANSPORTER ATP-BINDING PROTEIN"/>
    <property type="match status" value="1"/>
</dbReference>
<dbReference type="RefSeq" id="WP_246074749.1">
    <property type="nucleotide sequence ID" value="NZ_BAAAYT010000002.1"/>
</dbReference>
<evidence type="ECO:0000256" key="5">
    <source>
        <dbReference type="ARBA" id="ARBA00022840"/>
    </source>
</evidence>
<dbReference type="EMBL" id="VIUW01000004">
    <property type="protein sequence ID" value="TWD13714.1"/>
    <property type="molecule type" value="Genomic_DNA"/>
</dbReference>
<comment type="subcellular location">
    <subcellularLocation>
        <location evidence="1">Cell membrane</location>
        <topology evidence="1">Peripheral membrane protein</topology>
    </subcellularLocation>
</comment>
<dbReference type="InterPro" id="IPR027417">
    <property type="entry name" value="P-loop_NTPase"/>
</dbReference>
<protein>
    <submittedName>
        <fullName evidence="8">ABC transporter family protein</fullName>
    </submittedName>
</protein>
<keyword evidence="4" id="KW-0547">Nucleotide-binding</keyword>
<dbReference type="PROSITE" id="PS00211">
    <property type="entry name" value="ABC_TRANSPORTER_1"/>
    <property type="match status" value="1"/>
</dbReference>
<evidence type="ECO:0000259" key="7">
    <source>
        <dbReference type="PROSITE" id="PS50893"/>
    </source>
</evidence>
<dbReference type="SMART" id="SM00382">
    <property type="entry name" value="AAA"/>
    <property type="match status" value="1"/>
</dbReference>
<comment type="similarity">
    <text evidence="2">Belongs to the ABC transporter superfamily.</text>
</comment>
<dbReference type="InterPro" id="IPR050763">
    <property type="entry name" value="ABC_transporter_ATP-binding"/>
</dbReference>
<name>A0A560W7V6_9MICO</name>
<proteinExistence type="inferred from homology"/>
<keyword evidence="9" id="KW-1185">Reference proteome</keyword>
<dbReference type="GO" id="GO:0046677">
    <property type="term" value="P:response to antibiotic"/>
    <property type="evidence" value="ECO:0007669"/>
    <property type="project" value="UniProtKB-KW"/>
</dbReference>
<keyword evidence="5" id="KW-0067">ATP-binding</keyword>
<dbReference type="PANTHER" id="PTHR42711:SF5">
    <property type="entry name" value="ABC TRANSPORTER ATP-BINDING PROTEIN NATA"/>
    <property type="match status" value="1"/>
</dbReference>
<reference evidence="8 9" key="1">
    <citation type="submission" date="2019-06" db="EMBL/GenBank/DDBJ databases">
        <title>Sequencing the genomes of 1000 actinobacteria strains.</title>
        <authorList>
            <person name="Klenk H.-P."/>
        </authorList>
    </citation>
    <scope>NUCLEOTIDE SEQUENCE [LARGE SCALE GENOMIC DNA]</scope>
    <source>
        <strain evidence="8 9">DSM 18935</strain>
    </source>
</reference>
<accession>A0A560W7V6</accession>
<evidence type="ECO:0000256" key="6">
    <source>
        <dbReference type="ARBA" id="ARBA00023251"/>
    </source>
</evidence>
<dbReference type="Gene3D" id="3.40.50.300">
    <property type="entry name" value="P-loop containing nucleotide triphosphate hydrolases"/>
    <property type="match status" value="1"/>
</dbReference>
<dbReference type="GO" id="GO:0005524">
    <property type="term" value="F:ATP binding"/>
    <property type="evidence" value="ECO:0007669"/>
    <property type="project" value="UniProtKB-KW"/>
</dbReference>
<keyword evidence="3" id="KW-0813">Transport</keyword>
<dbReference type="InterPro" id="IPR003593">
    <property type="entry name" value="AAA+_ATPase"/>
</dbReference>
<evidence type="ECO:0000313" key="8">
    <source>
        <dbReference type="EMBL" id="TWD13714.1"/>
    </source>
</evidence>
<evidence type="ECO:0000256" key="4">
    <source>
        <dbReference type="ARBA" id="ARBA00022741"/>
    </source>
</evidence>
<evidence type="ECO:0000256" key="1">
    <source>
        <dbReference type="ARBA" id="ARBA00004202"/>
    </source>
</evidence>